<proteinExistence type="predicted"/>
<evidence type="ECO:0000313" key="2">
    <source>
        <dbReference type="EMBL" id="KAK7488591.1"/>
    </source>
</evidence>
<feature type="non-terminal residue" evidence="2">
    <location>
        <position position="1"/>
    </location>
</feature>
<organism evidence="2 3">
    <name type="scientific">Batillaria attramentaria</name>
    <dbReference type="NCBI Taxonomy" id="370345"/>
    <lineage>
        <taxon>Eukaryota</taxon>
        <taxon>Metazoa</taxon>
        <taxon>Spiralia</taxon>
        <taxon>Lophotrochozoa</taxon>
        <taxon>Mollusca</taxon>
        <taxon>Gastropoda</taxon>
        <taxon>Caenogastropoda</taxon>
        <taxon>Sorbeoconcha</taxon>
        <taxon>Cerithioidea</taxon>
        <taxon>Batillariidae</taxon>
        <taxon>Batillaria</taxon>
    </lineage>
</organism>
<dbReference type="EMBL" id="JACVVK020000149">
    <property type="protein sequence ID" value="KAK7488591.1"/>
    <property type="molecule type" value="Genomic_DNA"/>
</dbReference>
<feature type="region of interest" description="Disordered" evidence="1">
    <location>
        <begin position="51"/>
        <end position="70"/>
    </location>
</feature>
<accession>A0ABD0KMX6</accession>
<gene>
    <name evidence="2" type="ORF">BaRGS_00020208</name>
</gene>
<keyword evidence="3" id="KW-1185">Reference proteome</keyword>
<name>A0ABD0KMX6_9CAEN</name>
<feature type="compositionally biased region" description="Basic and acidic residues" evidence="1">
    <location>
        <begin position="52"/>
        <end position="63"/>
    </location>
</feature>
<comment type="caution">
    <text evidence="2">The sequence shown here is derived from an EMBL/GenBank/DDBJ whole genome shotgun (WGS) entry which is preliminary data.</text>
</comment>
<sequence length="91" mass="9899">SQSHQLICTHPDPLTSDFCWIALAFRRDPAGQTPKVRDRGAAGERFQARCATGKEEAGSRSRNLENSSGTFRPAHRSCIAGRFCGGPIPND</sequence>
<evidence type="ECO:0000313" key="3">
    <source>
        <dbReference type="Proteomes" id="UP001519460"/>
    </source>
</evidence>
<protein>
    <submittedName>
        <fullName evidence="2">Uncharacterized protein</fullName>
    </submittedName>
</protein>
<dbReference type="AlphaFoldDB" id="A0ABD0KMX6"/>
<reference evidence="2 3" key="1">
    <citation type="journal article" date="2023" name="Sci. Data">
        <title>Genome assembly of the Korean intertidal mud-creeper Batillaria attramentaria.</title>
        <authorList>
            <person name="Patra A.K."/>
            <person name="Ho P.T."/>
            <person name="Jun S."/>
            <person name="Lee S.J."/>
            <person name="Kim Y."/>
            <person name="Won Y.J."/>
        </authorList>
    </citation>
    <scope>NUCLEOTIDE SEQUENCE [LARGE SCALE GENOMIC DNA]</scope>
    <source>
        <strain evidence="2">Wonlab-2016</strain>
    </source>
</reference>
<dbReference type="Proteomes" id="UP001519460">
    <property type="component" value="Unassembled WGS sequence"/>
</dbReference>
<evidence type="ECO:0000256" key="1">
    <source>
        <dbReference type="SAM" id="MobiDB-lite"/>
    </source>
</evidence>